<keyword evidence="1" id="KW-0472">Membrane</keyword>
<dbReference type="EMBL" id="GGEC01000884">
    <property type="protein sequence ID" value="MBW81367.1"/>
    <property type="molecule type" value="Transcribed_RNA"/>
</dbReference>
<accession>A0A2P2IJJ5</accession>
<keyword evidence="1" id="KW-1133">Transmembrane helix</keyword>
<dbReference type="AlphaFoldDB" id="A0A2P2IJJ5"/>
<keyword evidence="1" id="KW-0812">Transmembrane</keyword>
<evidence type="ECO:0000313" key="2">
    <source>
        <dbReference type="EMBL" id="MBW81367.1"/>
    </source>
</evidence>
<name>A0A2P2IJJ5_RHIMU</name>
<proteinExistence type="predicted"/>
<organism evidence="2">
    <name type="scientific">Rhizophora mucronata</name>
    <name type="common">Asiatic mangrove</name>
    <dbReference type="NCBI Taxonomy" id="61149"/>
    <lineage>
        <taxon>Eukaryota</taxon>
        <taxon>Viridiplantae</taxon>
        <taxon>Streptophyta</taxon>
        <taxon>Embryophyta</taxon>
        <taxon>Tracheophyta</taxon>
        <taxon>Spermatophyta</taxon>
        <taxon>Magnoliopsida</taxon>
        <taxon>eudicotyledons</taxon>
        <taxon>Gunneridae</taxon>
        <taxon>Pentapetalae</taxon>
        <taxon>rosids</taxon>
        <taxon>fabids</taxon>
        <taxon>Malpighiales</taxon>
        <taxon>Rhizophoraceae</taxon>
        <taxon>Rhizophora</taxon>
    </lineage>
</organism>
<reference evidence="2" key="1">
    <citation type="submission" date="2018-02" db="EMBL/GenBank/DDBJ databases">
        <title>Rhizophora mucronata_Transcriptome.</title>
        <authorList>
            <person name="Meera S.P."/>
            <person name="Sreeshan A."/>
            <person name="Augustine A."/>
        </authorList>
    </citation>
    <scope>NUCLEOTIDE SEQUENCE</scope>
    <source>
        <tissue evidence="2">Leaf</tissue>
    </source>
</reference>
<sequence>MPTIPTSNSITLQRALCIYLFCNRHSLFFFFLLIFLFLFLDLLLKLLVSQLESASSHSCLHAY</sequence>
<protein>
    <submittedName>
        <fullName evidence="2">Uncharacterized protein</fullName>
    </submittedName>
</protein>
<evidence type="ECO:0000256" key="1">
    <source>
        <dbReference type="SAM" id="Phobius"/>
    </source>
</evidence>
<feature type="transmembrane region" description="Helical" evidence="1">
    <location>
        <begin position="28"/>
        <end position="48"/>
    </location>
</feature>